<dbReference type="Proteomes" id="UP000019487">
    <property type="component" value="Unassembled WGS sequence"/>
</dbReference>
<proteinExistence type="predicted"/>
<organism evidence="2 3">
    <name type="scientific">Sclerotinia borealis (strain F-4128)</name>
    <dbReference type="NCBI Taxonomy" id="1432307"/>
    <lineage>
        <taxon>Eukaryota</taxon>
        <taxon>Fungi</taxon>
        <taxon>Dikarya</taxon>
        <taxon>Ascomycota</taxon>
        <taxon>Pezizomycotina</taxon>
        <taxon>Leotiomycetes</taxon>
        <taxon>Helotiales</taxon>
        <taxon>Sclerotiniaceae</taxon>
        <taxon>Sclerotinia</taxon>
    </lineage>
</organism>
<accession>W9C817</accession>
<comment type="caution">
    <text evidence="2">The sequence shown here is derived from an EMBL/GenBank/DDBJ whole genome shotgun (WGS) entry which is preliminary data.</text>
</comment>
<dbReference type="EMBL" id="AYSA01000582">
    <property type="protein sequence ID" value="ESZ90720.1"/>
    <property type="molecule type" value="Genomic_DNA"/>
</dbReference>
<dbReference type="AlphaFoldDB" id="W9C817"/>
<evidence type="ECO:0000313" key="2">
    <source>
        <dbReference type="EMBL" id="ESZ90720.1"/>
    </source>
</evidence>
<dbReference type="HOGENOM" id="CLU_096546_2_0_1"/>
<sequence>MESGKRIKQLEYQLDAVVPKKRHKVVTSPNNRFTGIRAIREAQIVAGDRGINAEDSDGTIESDGTGDFIEVE</sequence>
<dbReference type="OrthoDB" id="5425890at2759"/>
<gene>
    <name evidence="2" type="ORF">SBOR_8880</name>
</gene>
<evidence type="ECO:0000256" key="1">
    <source>
        <dbReference type="SAM" id="MobiDB-lite"/>
    </source>
</evidence>
<evidence type="ECO:0000313" key="3">
    <source>
        <dbReference type="Proteomes" id="UP000019487"/>
    </source>
</evidence>
<feature type="region of interest" description="Disordered" evidence="1">
    <location>
        <begin position="50"/>
        <end position="72"/>
    </location>
</feature>
<protein>
    <submittedName>
        <fullName evidence="2">Transposase</fullName>
    </submittedName>
</protein>
<reference evidence="2 3" key="1">
    <citation type="journal article" date="2014" name="Genome Announc.">
        <title>Draft genome sequence of Sclerotinia borealis, a psychrophilic plant pathogenic fungus.</title>
        <authorList>
            <person name="Mardanov A.V."/>
            <person name="Beletsky A.V."/>
            <person name="Kadnikov V.V."/>
            <person name="Ignatov A.N."/>
            <person name="Ravin N.V."/>
        </authorList>
    </citation>
    <scope>NUCLEOTIDE SEQUENCE [LARGE SCALE GENOMIC DNA]</scope>
    <source>
        <strain evidence="3">F-4157</strain>
    </source>
</reference>
<name>W9C817_SCLBF</name>
<keyword evidence="3" id="KW-1185">Reference proteome</keyword>